<sequence length="154" mass="17145">MKIKGKIGEVVILIDCRATHNSIAEKLVKRMSLPLNGTSNYGVILDSGIAIKVKGVCGNVEVWLGEWKVVDNFLPLELGGVDVILRMQWLHSLGVTEVDWKILLLTFYHEGKKITFRGDPSLTKTQVSLKSMMKSWEAENQGFLVECRAMEGGV</sequence>
<dbReference type="CDD" id="cd00303">
    <property type="entry name" value="retropepsin_like"/>
    <property type="match status" value="1"/>
</dbReference>
<name>A0A5A7VB61_CUCMM</name>
<dbReference type="OrthoDB" id="1934862at2759"/>
<reference evidence="1 2" key="1">
    <citation type="submission" date="2019-08" db="EMBL/GenBank/DDBJ databases">
        <title>Draft genome sequences of two oriental melons (Cucumis melo L. var makuwa).</title>
        <authorList>
            <person name="Kwon S.-Y."/>
        </authorList>
    </citation>
    <scope>NUCLEOTIDE SEQUENCE [LARGE SCALE GENOMIC DNA]</scope>
    <source>
        <strain evidence="2">cv. SW 3</strain>
        <tissue evidence="1">Leaf</tissue>
    </source>
</reference>
<evidence type="ECO:0000313" key="2">
    <source>
        <dbReference type="Proteomes" id="UP000321393"/>
    </source>
</evidence>
<dbReference type="AlphaFoldDB" id="A0A5A7VB61"/>
<dbReference type="Proteomes" id="UP000321393">
    <property type="component" value="Unassembled WGS sequence"/>
</dbReference>
<evidence type="ECO:0000313" key="1">
    <source>
        <dbReference type="EMBL" id="KAA0065532.1"/>
    </source>
</evidence>
<dbReference type="EMBL" id="SSTE01001422">
    <property type="protein sequence ID" value="KAA0065532.1"/>
    <property type="molecule type" value="Genomic_DNA"/>
</dbReference>
<proteinExistence type="predicted"/>
<protein>
    <submittedName>
        <fullName evidence="1">Ty3-gypsy retroelement transposase</fullName>
    </submittedName>
</protein>
<comment type="caution">
    <text evidence="1">The sequence shown here is derived from an EMBL/GenBank/DDBJ whole genome shotgun (WGS) entry which is preliminary data.</text>
</comment>
<dbReference type="Gene3D" id="2.40.70.10">
    <property type="entry name" value="Acid Proteases"/>
    <property type="match status" value="1"/>
</dbReference>
<dbReference type="InterPro" id="IPR021109">
    <property type="entry name" value="Peptidase_aspartic_dom_sf"/>
</dbReference>
<gene>
    <name evidence="1" type="ORF">E6C27_scaffold638G00350</name>
</gene>
<accession>A0A5A7VB61</accession>
<dbReference type="Pfam" id="PF08284">
    <property type="entry name" value="RVP_2"/>
    <property type="match status" value="1"/>
</dbReference>
<organism evidence="1 2">
    <name type="scientific">Cucumis melo var. makuwa</name>
    <name type="common">Oriental melon</name>
    <dbReference type="NCBI Taxonomy" id="1194695"/>
    <lineage>
        <taxon>Eukaryota</taxon>
        <taxon>Viridiplantae</taxon>
        <taxon>Streptophyta</taxon>
        <taxon>Embryophyta</taxon>
        <taxon>Tracheophyta</taxon>
        <taxon>Spermatophyta</taxon>
        <taxon>Magnoliopsida</taxon>
        <taxon>eudicotyledons</taxon>
        <taxon>Gunneridae</taxon>
        <taxon>Pentapetalae</taxon>
        <taxon>rosids</taxon>
        <taxon>fabids</taxon>
        <taxon>Cucurbitales</taxon>
        <taxon>Cucurbitaceae</taxon>
        <taxon>Benincaseae</taxon>
        <taxon>Cucumis</taxon>
    </lineage>
</organism>